<feature type="transmembrane region" description="Helical" evidence="4">
    <location>
        <begin position="59"/>
        <end position="87"/>
    </location>
</feature>
<dbReference type="Gene3D" id="3.80.10.10">
    <property type="entry name" value="Ribonuclease Inhibitor"/>
    <property type="match status" value="3"/>
</dbReference>
<keyword evidence="4" id="KW-0472">Membrane</keyword>
<feature type="compositionally biased region" description="Basic and acidic residues" evidence="3">
    <location>
        <begin position="480"/>
        <end position="508"/>
    </location>
</feature>
<dbReference type="EMBL" id="NQVE01000050">
    <property type="protein sequence ID" value="RAL51281.1"/>
    <property type="molecule type" value="Genomic_DNA"/>
</dbReference>
<name>A0A328E4C4_9ASTE</name>
<feature type="domain" description="Leucine-rich repeat-containing N-terminal plant-type" evidence="5">
    <location>
        <begin position="172"/>
        <end position="194"/>
    </location>
</feature>
<dbReference type="Pfam" id="PF13855">
    <property type="entry name" value="LRR_8"/>
    <property type="match status" value="1"/>
</dbReference>
<protein>
    <recommendedName>
        <fullName evidence="5">Leucine-rich repeat-containing N-terminal plant-type domain-containing protein</fullName>
    </recommendedName>
</protein>
<feature type="region of interest" description="Disordered" evidence="3">
    <location>
        <begin position="474"/>
        <end position="508"/>
    </location>
</feature>
<evidence type="ECO:0000256" key="2">
    <source>
        <dbReference type="ARBA" id="ARBA00022737"/>
    </source>
</evidence>
<keyword evidence="4" id="KW-1133">Transmembrane helix</keyword>
<dbReference type="InterPro" id="IPR013210">
    <property type="entry name" value="LRR_N_plant-typ"/>
</dbReference>
<keyword evidence="1" id="KW-0433">Leucine-rich repeat</keyword>
<dbReference type="SUPFAM" id="SSF52058">
    <property type="entry name" value="L domain-like"/>
    <property type="match status" value="1"/>
</dbReference>
<evidence type="ECO:0000313" key="6">
    <source>
        <dbReference type="EMBL" id="RAL51281.1"/>
    </source>
</evidence>
<keyword evidence="4" id="KW-0812">Transmembrane</keyword>
<dbReference type="InterPro" id="IPR001611">
    <property type="entry name" value="Leu-rich_rpt"/>
</dbReference>
<keyword evidence="7" id="KW-1185">Reference proteome</keyword>
<dbReference type="AlphaFoldDB" id="A0A328E4C4"/>
<dbReference type="Pfam" id="PF00560">
    <property type="entry name" value="LRR_1"/>
    <property type="match status" value="5"/>
</dbReference>
<feature type="transmembrane region" description="Helical" evidence="4">
    <location>
        <begin position="28"/>
        <end position="47"/>
    </location>
</feature>
<comment type="caution">
    <text evidence="6">The sequence shown here is derived from an EMBL/GenBank/DDBJ whole genome shotgun (WGS) entry which is preliminary data.</text>
</comment>
<accession>A0A328E4C4</accession>
<dbReference type="PANTHER" id="PTHR48064">
    <property type="entry name" value="OS01G0750400 PROTEIN"/>
    <property type="match status" value="1"/>
</dbReference>
<evidence type="ECO:0000256" key="4">
    <source>
        <dbReference type="SAM" id="Phobius"/>
    </source>
</evidence>
<proteinExistence type="predicted"/>
<dbReference type="InterPro" id="IPR032675">
    <property type="entry name" value="LRR_dom_sf"/>
</dbReference>
<feature type="transmembrane region" description="Helical" evidence="4">
    <location>
        <begin position="124"/>
        <end position="141"/>
    </location>
</feature>
<dbReference type="Proteomes" id="UP000249390">
    <property type="component" value="Unassembled WGS sequence"/>
</dbReference>
<evidence type="ECO:0000256" key="1">
    <source>
        <dbReference type="ARBA" id="ARBA00022614"/>
    </source>
</evidence>
<dbReference type="Pfam" id="PF08263">
    <property type="entry name" value="LRRNT_2"/>
    <property type="match status" value="1"/>
</dbReference>
<sequence>MCQVNGLWGRCRSWAVYGMHQIQEKCDAVMVLLLTICLSMSILFLNGCESFFSAGRMGMLLTILVLVIVTPIGSILITLAVTSQFFAWLAGLILRRTPLTLALEAFVGLVSGILMSLYGVETNGYTTIGFFCLAAVWLAVLRTARMRFDYGFFTSLLASGTSRALMYENTKPGKPNQWSDESNSSCCNWDGIECEEDEDEEEEGRRVIKLNLSGKNLQGVVPKSLENLGHLRFLDLSHNHLEGGVPLDFSKLALLELPYLHVLNISNNSFSGSLTSPISNVSTKIRTLDFSMNRFSGELPQSLYSISSLERFSVSENSLSGQLSPEISKLSQMNSLVLYGNRFSGGIPDVFGSLVGLEILVLHPNLFSGRLPPTLSLCSNLTTLDVRNNSLFGGIDLDFTGLPKLSFLDLASNNFSGPLPGSLSGCGALTVLSLSKNRLNGSVPESYKNLSSLVFLTLSKNRLTGTISSSALSKPCCSHPHQELRRRRDPEKRDRIPKPDNPRVGELEAQRDRIEIIY</sequence>
<feature type="transmembrane region" description="Helical" evidence="4">
    <location>
        <begin position="99"/>
        <end position="118"/>
    </location>
</feature>
<gene>
    <name evidence="6" type="ORF">DM860_010783</name>
</gene>
<evidence type="ECO:0000313" key="7">
    <source>
        <dbReference type="Proteomes" id="UP000249390"/>
    </source>
</evidence>
<evidence type="ECO:0000259" key="5">
    <source>
        <dbReference type="Pfam" id="PF08263"/>
    </source>
</evidence>
<reference evidence="6 7" key="1">
    <citation type="submission" date="2018-06" db="EMBL/GenBank/DDBJ databases">
        <title>The Genome of Cuscuta australis (Dodder) Provides Insight into the Evolution of Plant Parasitism.</title>
        <authorList>
            <person name="Liu H."/>
        </authorList>
    </citation>
    <scope>NUCLEOTIDE SEQUENCE [LARGE SCALE GENOMIC DNA]</scope>
    <source>
        <strain evidence="7">cv. Yunnan</strain>
        <tissue evidence="6">Vines</tissue>
    </source>
</reference>
<dbReference type="InterPro" id="IPR053038">
    <property type="entry name" value="RLP_Defense"/>
</dbReference>
<evidence type="ECO:0000256" key="3">
    <source>
        <dbReference type="SAM" id="MobiDB-lite"/>
    </source>
</evidence>
<dbReference type="PANTHER" id="PTHR48064:SF6">
    <property type="entry name" value="RECEPTOR-LIKE PROTEIN KINASE 2"/>
    <property type="match status" value="1"/>
</dbReference>
<dbReference type="FunFam" id="3.80.10.10:FF:000383">
    <property type="entry name" value="Leucine-rich repeat receptor protein kinase EMS1"/>
    <property type="match status" value="2"/>
</dbReference>
<organism evidence="6 7">
    <name type="scientific">Cuscuta australis</name>
    <dbReference type="NCBI Taxonomy" id="267555"/>
    <lineage>
        <taxon>Eukaryota</taxon>
        <taxon>Viridiplantae</taxon>
        <taxon>Streptophyta</taxon>
        <taxon>Embryophyta</taxon>
        <taxon>Tracheophyta</taxon>
        <taxon>Spermatophyta</taxon>
        <taxon>Magnoliopsida</taxon>
        <taxon>eudicotyledons</taxon>
        <taxon>Gunneridae</taxon>
        <taxon>Pentapetalae</taxon>
        <taxon>asterids</taxon>
        <taxon>lamiids</taxon>
        <taxon>Solanales</taxon>
        <taxon>Convolvulaceae</taxon>
        <taxon>Cuscuteae</taxon>
        <taxon>Cuscuta</taxon>
        <taxon>Cuscuta subgen. Grammica</taxon>
        <taxon>Cuscuta sect. Cleistogrammica</taxon>
    </lineage>
</organism>
<dbReference type="PROSITE" id="PS51450">
    <property type="entry name" value="LRR"/>
    <property type="match status" value="1"/>
</dbReference>
<keyword evidence="2" id="KW-0677">Repeat</keyword>